<dbReference type="EC" id="2.1.2.1" evidence="6"/>
<organism evidence="8 9">
    <name type="scientific">Lentzea kristufekii</name>
    <dbReference type="NCBI Taxonomy" id="3095430"/>
    <lineage>
        <taxon>Bacteria</taxon>
        <taxon>Bacillati</taxon>
        <taxon>Actinomycetota</taxon>
        <taxon>Actinomycetes</taxon>
        <taxon>Pseudonocardiales</taxon>
        <taxon>Pseudonocardiaceae</taxon>
        <taxon>Lentzea</taxon>
    </lineage>
</organism>
<comment type="catalytic activity">
    <reaction evidence="6">
        <text>(6R)-5,10-methylene-5,6,7,8-tetrahydrofolate + glycine + H2O = (6S)-5,6,7,8-tetrahydrofolate + L-serine</text>
        <dbReference type="Rhea" id="RHEA:15481"/>
        <dbReference type="ChEBI" id="CHEBI:15377"/>
        <dbReference type="ChEBI" id="CHEBI:15636"/>
        <dbReference type="ChEBI" id="CHEBI:33384"/>
        <dbReference type="ChEBI" id="CHEBI:57305"/>
        <dbReference type="ChEBI" id="CHEBI:57453"/>
        <dbReference type="EC" id="2.1.2.1"/>
    </reaction>
</comment>
<dbReference type="HAMAP" id="MF_00051">
    <property type="entry name" value="SHMT"/>
    <property type="match status" value="1"/>
</dbReference>
<evidence type="ECO:0000313" key="8">
    <source>
        <dbReference type="EMBL" id="MDX8047981.1"/>
    </source>
</evidence>
<dbReference type="InterPro" id="IPR015424">
    <property type="entry name" value="PyrdxlP-dep_Trfase"/>
</dbReference>
<evidence type="ECO:0000313" key="9">
    <source>
        <dbReference type="Proteomes" id="UP001271792"/>
    </source>
</evidence>
<evidence type="ECO:0000256" key="2">
    <source>
        <dbReference type="ARBA" id="ARBA00006376"/>
    </source>
</evidence>
<dbReference type="GO" id="GO:0004372">
    <property type="term" value="F:glycine hydroxymethyltransferase activity"/>
    <property type="evidence" value="ECO:0007669"/>
    <property type="project" value="UniProtKB-EC"/>
</dbReference>
<keyword evidence="4 6" id="KW-0808">Transferase</keyword>
<feature type="binding site" evidence="6">
    <location>
        <begin position="126"/>
        <end position="128"/>
    </location>
    <ligand>
        <name>(6S)-5,6,7,8-tetrahydrofolate</name>
        <dbReference type="ChEBI" id="CHEBI:57453"/>
    </ligand>
</feature>
<dbReference type="InterPro" id="IPR015422">
    <property type="entry name" value="PyrdxlP-dep_Trfase_small"/>
</dbReference>
<dbReference type="InterPro" id="IPR015421">
    <property type="entry name" value="PyrdxlP-dep_Trfase_major"/>
</dbReference>
<name>A0ABU4TI79_9PSEU</name>
<dbReference type="PANTHER" id="PTHR11680">
    <property type="entry name" value="SERINE HYDROXYMETHYLTRANSFERASE"/>
    <property type="match status" value="1"/>
</dbReference>
<protein>
    <recommendedName>
        <fullName evidence="6">Serine hydroxymethyltransferase</fullName>
        <shortName evidence="6">SHMT</shortName>
        <shortName evidence="6">Serine methylase</shortName>
        <ecNumber evidence="6">2.1.2.1</ecNumber>
    </recommendedName>
</protein>
<accession>A0ABU4TI79</accession>
<evidence type="ECO:0000256" key="3">
    <source>
        <dbReference type="ARBA" id="ARBA00022563"/>
    </source>
</evidence>
<feature type="domain" description="Serine hydroxymethyltransferase-like" evidence="7">
    <location>
        <begin position="9"/>
        <end position="391"/>
    </location>
</feature>
<comment type="subcellular location">
    <subcellularLocation>
        <location evidence="6">Cytoplasm</location>
    </subcellularLocation>
</comment>
<dbReference type="Gene3D" id="3.40.640.10">
    <property type="entry name" value="Type I PLP-dependent aspartate aminotransferase-like (Major domain)"/>
    <property type="match status" value="1"/>
</dbReference>
<comment type="pathway">
    <text evidence="6">One-carbon metabolism; tetrahydrofolate interconversion.</text>
</comment>
<comment type="cofactor">
    <cofactor evidence="1 6">
        <name>pyridoxal 5'-phosphate</name>
        <dbReference type="ChEBI" id="CHEBI:597326"/>
    </cofactor>
</comment>
<evidence type="ECO:0000256" key="5">
    <source>
        <dbReference type="ARBA" id="ARBA00022898"/>
    </source>
</evidence>
<evidence type="ECO:0000256" key="1">
    <source>
        <dbReference type="ARBA" id="ARBA00001933"/>
    </source>
</evidence>
<comment type="pathway">
    <text evidence="6">Amino-acid biosynthesis; glycine biosynthesis; glycine from L-serine: step 1/1.</text>
</comment>
<dbReference type="PROSITE" id="PS00096">
    <property type="entry name" value="SHMT"/>
    <property type="match status" value="1"/>
</dbReference>
<keyword evidence="6" id="KW-0028">Amino-acid biosynthesis</keyword>
<dbReference type="SUPFAM" id="SSF53383">
    <property type="entry name" value="PLP-dependent transferases"/>
    <property type="match status" value="1"/>
</dbReference>
<sequence length="421" mass="44953">MSDQFNASLAEYDPEVAEAVAAELARQQGTLEMIASENFTPVSVLQAQGSVLTNKYAEGYPGRRYYGGCEHVDVVERLAIERIKSLFGAGFANVQPHSGAQANAAAMFALLQPGDTILGLDLAHGGHLTHGMRINFSGKLYNVVPYHVADSDGRVDMAEVERLAQEHRPKLIVAGWSAYPRQLDFAEFRRIADSVEAYLMVDMAHFAGLVAADLHPSPVPHAHVTTTTTHKTLGGPRGGVILSNDADIAKKINSAVFPGQQGGPLEHVIAAKAVAFKHAASPEFADRQRRTLEGARILAERLSQADVAAAGVKVLTGGTDVHLVLVDLVNSELDGKQAEDVLHQIGITVNRNAVPNDPRPPMVTSGLRIGTPALATRGFGEVDFTEVADVIAEALKPGAAIDELRARVEVLAAKHPLYSTL</sequence>
<dbReference type="RefSeq" id="WP_319982146.1">
    <property type="nucleotide sequence ID" value="NZ_JAXAVV010000001.1"/>
</dbReference>
<dbReference type="PANTHER" id="PTHR11680:SF35">
    <property type="entry name" value="SERINE HYDROXYMETHYLTRANSFERASE 1"/>
    <property type="match status" value="1"/>
</dbReference>
<evidence type="ECO:0000256" key="6">
    <source>
        <dbReference type="HAMAP-Rule" id="MF_00051"/>
    </source>
</evidence>
<reference evidence="8 9" key="1">
    <citation type="submission" date="2023-11" db="EMBL/GenBank/DDBJ databases">
        <title>Lentzea sokolovensis, sp. nov., Lentzea kristufkii, sp. nov., and Lentzea miocenensis, sp. nov., rare actinobacteria from Sokolov Coal Basin, Miocene lacustrine sediment, Czech Republic.</title>
        <authorList>
            <person name="Lara A."/>
            <person name="Kotroba L."/>
            <person name="Nouioui I."/>
            <person name="Neumann-Schaal M."/>
            <person name="Mast Y."/>
            <person name="Chronakova A."/>
        </authorList>
    </citation>
    <scope>NUCLEOTIDE SEQUENCE [LARGE SCALE GENOMIC DNA]</scope>
    <source>
        <strain evidence="8 9">BCCO 10_0798</strain>
    </source>
</reference>
<dbReference type="Pfam" id="PF00464">
    <property type="entry name" value="SHMT"/>
    <property type="match status" value="1"/>
</dbReference>
<feature type="binding site" evidence="6">
    <location>
        <position position="122"/>
    </location>
    <ligand>
        <name>(6S)-5,6,7,8-tetrahydrofolate</name>
        <dbReference type="ChEBI" id="CHEBI:57453"/>
    </ligand>
</feature>
<keyword evidence="5 6" id="KW-0663">Pyridoxal phosphate</keyword>
<feature type="modified residue" description="N6-(pyridoxal phosphate)lysine" evidence="6">
    <location>
        <position position="231"/>
    </location>
</feature>
<comment type="function">
    <text evidence="6">Catalyzes the reversible interconversion of serine and glycine with tetrahydrofolate (THF) serving as the one-carbon carrier. This reaction serves as the major source of one-carbon groups required for the biosynthesis of purines, thymidylate, methionine, and other important biomolecules. Also exhibits THF-independent aldolase activity toward beta-hydroxyamino acids, producing glycine and aldehydes, via a retro-aldol mechanism.</text>
</comment>
<dbReference type="CDD" id="cd00378">
    <property type="entry name" value="SHMT"/>
    <property type="match status" value="1"/>
</dbReference>
<evidence type="ECO:0000259" key="7">
    <source>
        <dbReference type="Pfam" id="PF00464"/>
    </source>
</evidence>
<dbReference type="PIRSF" id="PIRSF000412">
    <property type="entry name" value="SHMT"/>
    <property type="match status" value="1"/>
</dbReference>
<keyword evidence="6" id="KW-0963">Cytoplasm</keyword>
<comment type="caution">
    <text evidence="6">Lacks conserved residue(s) required for the propagation of feature annotation.</text>
</comment>
<dbReference type="InterPro" id="IPR039429">
    <property type="entry name" value="SHMT-like_dom"/>
</dbReference>
<dbReference type="InterPro" id="IPR001085">
    <property type="entry name" value="Ser_HO-MeTrfase"/>
</dbReference>
<dbReference type="EMBL" id="JAXAVV010000001">
    <property type="protein sequence ID" value="MDX8047981.1"/>
    <property type="molecule type" value="Genomic_DNA"/>
</dbReference>
<keyword evidence="9" id="KW-1185">Reference proteome</keyword>
<keyword evidence="3 6" id="KW-0554">One-carbon metabolism</keyword>
<dbReference type="InterPro" id="IPR019798">
    <property type="entry name" value="Ser_HO-MeTrfase_PLP_BS"/>
</dbReference>
<feature type="site" description="Plays an important role in substrate specificity" evidence="6">
    <location>
        <position position="230"/>
    </location>
</feature>
<dbReference type="InterPro" id="IPR049943">
    <property type="entry name" value="Ser_HO-MeTrfase-like"/>
</dbReference>
<comment type="similarity">
    <text evidence="2 6">Belongs to the SHMT family.</text>
</comment>
<comment type="subunit">
    <text evidence="6">Homodimer.</text>
</comment>
<comment type="caution">
    <text evidence="8">The sequence shown here is derived from an EMBL/GenBank/DDBJ whole genome shotgun (WGS) entry which is preliminary data.</text>
</comment>
<evidence type="ECO:0000256" key="4">
    <source>
        <dbReference type="ARBA" id="ARBA00022679"/>
    </source>
</evidence>
<dbReference type="Gene3D" id="3.90.1150.10">
    <property type="entry name" value="Aspartate Aminotransferase, domain 1"/>
    <property type="match status" value="1"/>
</dbReference>
<gene>
    <name evidence="6 8" type="primary">glyA</name>
    <name evidence="8" type="ORF">SK571_01185</name>
</gene>
<proteinExistence type="inferred from homology"/>
<dbReference type="NCBIfam" id="NF000586">
    <property type="entry name" value="PRK00011.1"/>
    <property type="match status" value="1"/>
</dbReference>
<dbReference type="Proteomes" id="UP001271792">
    <property type="component" value="Unassembled WGS sequence"/>
</dbReference>